<evidence type="ECO:0000313" key="2">
    <source>
        <dbReference type="Proteomes" id="UP000256919"/>
    </source>
</evidence>
<name>A0A3D9LPG2_9FLAO</name>
<keyword evidence="2" id="KW-1185">Reference proteome</keyword>
<proteinExistence type="predicted"/>
<dbReference type="PANTHER" id="PTHR42999">
    <property type="entry name" value="ANTIBIOTIC RESISTANCE PROTEIN MCBG"/>
    <property type="match status" value="1"/>
</dbReference>
<sequence>MNLPLLEEQYYKSQDYTINTLPKAEYADCTFTNCNFENSDLSNIVFSQCDFIDCNFSNADVMHTTLDDITFTGCKILGVLFQNCNAFLLSFKFINCTLNLSSFYQLKITRTNFSNCIMHQVDFTETEAKYVIFKDCDLYQSIFDRTNLEHSDFTSAYNFNINPNLNQLKQASFSKENISGLLESFNIKILD</sequence>
<gene>
    <name evidence="1" type="ORF">DFQ09_108196</name>
</gene>
<protein>
    <submittedName>
        <fullName evidence="1">Pentapeptide repeat protein</fullName>
    </submittedName>
</protein>
<dbReference type="SUPFAM" id="SSF141571">
    <property type="entry name" value="Pentapeptide repeat-like"/>
    <property type="match status" value="1"/>
</dbReference>
<dbReference type="OrthoDB" id="67652at2"/>
<evidence type="ECO:0000313" key="1">
    <source>
        <dbReference type="EMBL" id="REE08317.1"/>
    </source>
</evidence>
<dbReference type="InterPro" id="IPR001646">
    <property type="entry name" value="5peptide_repeat"/>
</dbReference>
<dbReference type="Pfam" id="PF13599">
    <property type="entry name" value="Pentapeptide_4"/>
    <property type="match status" value="1"/>
</dbReference>
<comment type="caution">
    <text evidence="1">The sequence shown here is derived from an EMBL/GenBank/DDBJ whole genome shotgun (WGS) entry which is preliminary data.</text>
</comment>
<dbReference type="PANTHER" id="PTHR42999:SF1">
    <property type="entry name" value="PENTAPEPTIDE REPEAT-CONTAINING PROTEIN"/>
    <property type="match status" value="1"/>
</dbReference>
<dbReference type="Gene3D" id="2.160.20.80">
    <property type="entry name" value="E3 ubiquitin-protein ligase SopA"/>
    <property type="match status" value="1"/>
</dbReference>
<dbReference type="Pfam" id="PF00805">
    <property type="entry name" value="Pentapeptide"/>
    <property type="match status" value="1"/>
</dbReference>
<dbReference type="Proteomes" id="UP000256919">
    <property type="component" value="Unassembled WGS sequence"/>
</dbReference>
<reference evidence="1 2" key="1">
    <citation type="submission" date="2018-07" db="EMBL/GenBank/DDBJ databases">
        <title>Genomic Encyclopedia of Type Strains, Phase III (KMG-III): the genomes of soil and plant-associated and newly described type strains.</title>
        <authorList>
            <person name="Whitman W."/>
        </authorList>
    </citation>
    <scope>NUCLEOTIDE SEQUENCE [LARGE SCALE GENOMIC DNA]</scope>
    <source>
        <strain evidence="1 2">CECT 7948</strain>
    </source>
</reference>
<organism evidence="1 2">
    <name type="scientific">Winogradskyella pacifica</name>
    <dbReference type="NCBI Taxonomy" id="664642"/>
    <lineage>
        <taxon>Bacteria</taxon>
        <taxon>Pseudomonadati</taxon>
        <taxon>Bacteroidota</taxon>
        <taxon>Flavobacteriia</taxon>
        <taxon>Flavobacteriales</taxon>
        <taxon>Flavobacteriaceae</taxon>
        <taxon>Winogradskyella</taxon>
    </lineage>
</organism>
<accession>A0A3D9LPG2</accession>
<dbReference type="InterPro" id="IPR052949">
    <property type="entry name" value="PA_immunity-related"/>
</dbReference>
<dbReference type="AlphaFoldDB" id="A0A3D9LPG2"/>
<dbReference type="EMBL" id="QREI01000008">
    <property type="protein sequence ID" value="REE08317.1"/>
    <property type="molecule type" value="Genomic_DNA"/>
</dbReference>
<dbReference type="RefSeq" id="WP_115812038.1">
    <property type="nucleotide sequence ID" value="NZ_QREI01000008.1"/>
</dbReference>